<keyword evidence="3" id="KW-1133">Transmembrane helix</keyword>
<dbReference type="OrthoDB" id="6377028at2"/>
<dbReference type="InterPro" id="IPR013762">
    <property type="entry name" value="Integrase-like_cat_sf"/>
</dbReference>
<dbReference type="RefSeq" id="WP_100919503.1">
    <property type="nucleotide sequence ID" value="NZ_CP020370.1"/>
</dbReference>
<dbReference type="EMBL" id="CP020370">
    <property type="protein sequence ID" value="AUB81746.1"/>
    <property type="molecule type" value="Genomic_DNA"/>
</dbReference>
<reference evidence="4 5" key="1">
    <citation type="submission" date="2017-03" db="EMBL/GenBank/DDBJ databases">
        <title>Complete genome sequence of Candidatus 'Thiodictyon syntrophicum' sp. nov. strain Cad16T, a photolithoautotroph purple sulfur bacterium isolated from an alpine meromictic lake.</title>
        <authorList>
            <person name="Luedin S.M."/>
            <person name="Pothier J.F."/>
            <person name="Danza F."/>
            <person name="Storelli N."/>
            <person name="Wittwer M."/>
            <person name="Tonolla M."/>
        </authorList>
    </citation>
    <scope>NUCLEOTIDE SEQUENCE [LARGE SCALE GENOMIC DNA]</scope>
    <source>
        <strain evidence="4 5">Cad16T</strain>
    </source>
</reference>
<dbReference type="GO" id="GO:0006310">
    <property type="term" value="P:DNA recombination"/>
    <property type="evidence" value="ECO:0007669"/>
    <property type="project" value="UniProtKB-KW"/>
</dbReference>
<keyword evidence="2" id="KW-0175">Coiled coil</keyword>
<evidence type="ECO:0008006" key="6">
    <source>
        <dbReference type="Google" id="ProtNLM"/>
    </source>
</evidence>
<dbReference type="GO" id="GO:0003677">
    <property type="term" value="F:DNA binding"/>
    <property type="evidence" value="ECO:0007669"/>
    <property type="project" value="InterPro"/>
</dbReference>
<protein>
    <recommendedName>
        <fullName evidence="6">Tyr recombinase domain-containing protein</fullName>
    </recommendedName>
</protein>
<organism evidence="4 5">
    <name type="scientific">Candidatus Thiodictyon syntrophicum</name>
    <dbReference type="NCBI Taxonomy" id="1166950"/>
    <lineage>
        <taxon>Bacteria</taxon>
        <taxon>Pseudomonadati</taxon>
        <taxon>Pseudomonadota</taxon>
        <taxon>Gammaproteobacteria</taxon>
        <taxon>Chromatiales</taxon>
        <taxon>Chromatiaceae</taxon>
        <taxon>Thiodictyon</taxon>
    </lineage>
</organism>
<dbReference type="PANTHER" id="PTHR32309:SF31">
    <property type="entry name" value="CAPSULAR EXOPOLYSACCHARIDE FAMILY"/>
    <property type="match status" value="1"/>
</dbReference>
<evidence type="ECO:0000256" key="2">
    <source>
        <dbReference type="SAM" id="Coils"/>
    </source>
</evidence>
<keyword evidence="1" id="KW-0233">DNA recombination</keyword>
<dbReference type="SUPFAM" id="SSF56349">
    <property type="entry name" value="DNA breaking-rejoining enzymes"/>
    <property type="match status" value="1"/>
</dbReference>
<dbReference type="Proteomes" id="UP000232638">
    <property type="component" value="Chromosome"/>
</dbReference>
<dbReference type="InterPro" id="IPR050445">
    <property type="entry name" value="Bact_polysacc_biosynth/exp"/>
</dbReference>
<proteinExistence type="predicted"/>
<dbReference type="KEGG" id="tsy:THSYN_12765"/>
<name>A0A2K8U840_9GAMM</name>
<evidence type="ECO:0000313" key="4">
    <source>
        <dbReference type="EMBL" id="AUB81746.1"/>
    </source>
</evidence>
<keyword evidence="3" id="KW-0812">Transmembrane</keyword>
<dbReference type="Gene3D" id="1.10.443.10">
    <property type="entry name" value="Intergrase catalytic core"/>
    <property type="match status" value="1"/>
</dbReference>
<dbReference type="GO" id="GO:0015074">
    <property type="term" value="P:DNA integration"/>
    <property type="evidence" value="ECO:0007669"/>
    <property type="project" value="InterPro"/>
</dbReference>
<dbReference type="AlphaFoldDB" id="A0A2K8U840"/>
<keyword evidence="5" id="KW-1185">Reference proteome</keyword>
<dbReference type="InterPro" id="IPR011010">
    <property type="entry name" value="DNA_brk_join_enz"/>
</dbReference>
<evidence type="ECO:0000256" key="1">
    <source>
        <dbReference type="ARBA" id="ARBA00023172"/>
    </source>
</evidence>
<keyword evidence="3" id="KW-0472">Membrane</keyword>
<feature type="coiled-coil region" evidence="2">
    <location>
        <begin position="187"/>
        <end position="397"/>
    </location>
</feature>
<evidence type="ECO:0000313" key="5">
    <source>
        <dbReference type="Proteomes" id="UP000232638"/>
    </source>
</evidence>
<accession>A0A2K8U840</accession>
<gene>
    <name evidence="4" type="ORF">THSYN_12765</name>
</gene>
<feature type="transmembrane region" description="Helical" evidence="3">
    <location>
        <begin position="426"/>
        <end position="447"/>
    </location>
</feature>
<feature type="transmembrane region" description="Helical" evidence="3">
    <location>
        <begin position="45"/>
        <end position="64"/>
    </location>
</feature>
<sequence length="679" mass="74028">MPTSDRPLVAHDERDTGPAVPQVELLSRAPGPATVREPLRQAARFRLFAVVFTLVLVGGSLWNFTRPAQYRATATVLIEVPEGIGFTAGTLGADPQNVAVQGRILLAQDLLADTLARALSIDPGLSALDPDGLRRLLDVQPTAGTNLVELSAVGPAPAQLAVLVNAWIEAYLARRQTQIEGDVGAVQARLQEEYDRLDAQKREKAAALDRYRQEHSIDTMEQAGNQAPARLDALTKDLNTARADEVKAQSQLTALDEAIARGEQVVPPAEQGAVQQMEQEAAKRRADLAVLSQRYTKVYLDSEPSLKELPGELARLEARIKEQLTKGQNYLRSGLTRELDRARRQTRLLEQQLGVQRSEASRFTARFARYETLKQDLARVDEQHRDLEKRLLEVKTKAPARYAQVKVVEPAFAPRRPFQPDYWRDFLYNLVAAGVTALLAILLLEFLTRRERSQEEQQPVTGVRVFAPQPTAQALTEPAVDQAFAARRAPEALDADEVRRLPGAIERELLAAEVRALTELADPATRQLIGLLLSGLTPRECADLDETDIDLAGGQVRVPGDGRVLALSPALAALLAGHQPVPLWSGDPAAGGAPGLMARIGLLAHDAGLSHPAEVDAAALRHTYICYLVRQGARLTEIERIIGRLPAAELARYGVYSPAGAAKPLGQVALDYPGFADRS</sequence>
<dbReference type="PANTHER" id="PTHR32309">
    <property type="entry name" value="TYROSINE-PROTEIN KINASE"/>
    <property type="match status" value="1"/>
</dbReference>
<evidence type="ECO:0000256" key="3">
    <source>
        <dbReference type="SAM" id="Phobius"/>
    </source>
</evidence>